<dbReference type="Pfam" id="PF05378">
    <property type="entry name" value="Hydant_A_N"/>
    <property type="match status" value="1"/>
</dbReference>
<dbReference type="PANTHER" id="PTHR11365">
    <property type="entry name" value="5-OXOPROLINASE RELATED"/>
    <property type="match status" value="1"/>
</dbReference>
<dbReference type="Proteomes" id="UP001601992">
    <property type="component" value="Unassembled WGS sequence"/>
</dbReference>
<dbReference type="InterPro" id="IPR049517">
    <property type="entry name" value="ACX-like_C"/>
</dbReference>
<feature type="domain" description="Acetophenone carboxylase-like C-terminal" evidence="3">
    <location>
        <begin position="528"/>
        <end position="695"/>
    </location>
</feature>
<reference evidence="4 5" key="1">
    <citation type="submission" date="2024-10" db="EMBL/GenBank/DDBJ databases">
        <title>The Natural Products Discovery Center: Release of the First 8490 Sequenced Strains for Exploring Actinobacteria Biosynthetic Diversity.</title>
        <authorList>
            <person name="Kalkreuter E."/>
            <person name="Kautsar S.A."/>
            <person name="Yang D."/>
            <person name="Bader C.D."/>
            <person name="Teijaro C.N."/>
            <person name="Fluegel L."/>
            <person name="Davis C.M."/>
            <person name="Simpson J.R."/>
            <person name="Lauterbach L."/>
            <person name="Steele A.D."/>
            <person name="Gui C."/>
            <person name="Meng S."/>
            <person name="Li G."/>
            <person name="Viehrig K."/>
            <person name="Ye F."/>
            <person name="Su P."/>
            <person name="Kiefer A.F."/>
            <person name="Nichols A."/>
            <person name="Cepeda A.J."/>
            <person name="Yan W."/>
            <person name="Fan B."/>
            <person name="Jiang Y."/>
            <person name="Adhikari A."/>
            <person name="Zheng C.-J."/>
            <person name="Schuster L."/>
            <person name="Cowan T.M."/>
            <person name="Smanski M.J."/>
            <person name="Chevrette M.G."/>
            <person name="De Carvalho L.P.S."/>
            <person name="Shen B."/>
        </authorList>
    </citation>
    <scope>NUCLEOTIDE SEQUENCE [LARGE SCALE GENOMIC DNA]</scope>
    <source>
        <strain evidence="4 5">NPDC002593</strain>
    </source>
</reference>
<dbReference type="Pfam" id="PF01968">
    <property type="entry name" value="Hydantoinase_A"/>
    <property type="match status" value="1"/>
</dbReference>
<sequence length="706" mass="73882">MSSEEERGGSGYALGVDVGGTFTDVVLAGPDGQESVAKTLSTHGDPTDGILNGIRAALDAAGVRPDQVDRVVHATTLATNAILENKGVRVAHVVTQGFRSLLPLGRYARVEEDRFDLMFTPPASPVPLEDCFEVPERIDAAGEVVTALDESAVAEIADRIAERGIASVSVALVHAYANPGHEQRVVEIIRERLGAEATVVGSAEIWPEIREYERSTTTLMSAYVGPLMVRYLRVLESRLAELGIRAKVQVMESGGAVMSAELAGRRAVATVESGPAAGAVAASFTGLSAGRPDVISFDMGGTTAKACVIRDGKPDITTEFHVGGKGSYGGRRAGTGVPIKVPAIDLAEVGAGGGSIAWVDDAGALHVGPRSAGSEPGPACYGLGGAEPTVTDANLVLGLLDPALFAGGEMALSPELAEKAIADRLARPLGVTVAEAAHAVHEIANATMGSAVHVVTVQRGIDPRDFALVASGGAGPMHAARVAERFDIDTVIVPPSCGVGSAVGLLATDLSVNSVATRVLSATGSSLSEVTTIFDELVTRALHELGGAPGDSDVTIARAVDLRFVGQAHQIRVELPGWPLTDEVLAALVEQFCEQYRAQYGIELRDPAEMVTYRAQVSRLVPKVPLGRRAAATSASNQHPDRQVWFAEYAEYRPVPVYDRDQLSPGAELAGPLIVDDRESTVVVPPTWNATIDNSANIVLTRKENR</sequence>
<dbReference type="InterPro" id="IPR008040">
    <property type="entry name" value="Hydant_A_N"/>
</dbReference>
<name>A0ABW6RYN5_9NOCA</name>
<dbReference type="InterPro" id="IPR043129">
    <property type="entry name" value="ATPase_NBD"/>
</dbReference>
<dbReference type="InterPro" id="IPR002821">
    <property type="entry name" value="Hydantoinase_A"/>
</dbReference>
<protein>
    <submittedName>
        <fullName evidence="4">Hydantoinase/oxoprolinase family protein</fullName>
    </submittedName>
</protein>
<dbReference type="Pfam" id="PF19278">
    <property type="entry name" value="Hydant_A_C"/>
    <property type="match status" value="1"/>
</dbReference>
<comment type="caution">
    <text evidence="4">The sequence shown here is derived from an EMBL/GenBank/DDBJ whole genome shotgun (WGS) entry which is preliminary data.</text>
</comment>
<dbReference type="RefSeq" id="WP_387403887.1">
    <property type="nucleotide sequence ID" value="NZ_JBIAQY010000004.1"/>
</dbReference>
<feature type="domain" description="Hydantoinase/oxoprolinase N-terminal" evidence="2">
    <location>
        <begin position="14"/>
        <end position="192"/>
    </location>
</feature>
<keyword evidence="5" id="KW-1185">Reference proteome</keyword>
<dbReference type="EMBL" id="JBIAQY010000004">
    <property type="protein sequence ID" value="MFF3569143.1"/>
    <property type="molecule type" value="Genomic_DNA"/>
</dbReference>
<evidence type="ECO:0000259" key="3">
    <source>
        <dbReference type="Pfam" id="PF19278"/>
    </source>
</evidence>
<dbReference type="InterPro" id="IPR045079">
    <property type="entry name" value="Oxoprolinase-like"/>
</dbReference>
<dbReference type="PANTHER" id="PTHR11365:SF23">
    <property type="entry name" value="HYPOTHETICAL 5-OXOPROLINASE (EUROFUNG)-RELATED"/>
    <property type="match status" value="1"/>
</dbReference>
<dbReference type="SUPFAM" id="SSF53067">
    <property type="entry name" value="Actin-like ATPase domain"/>
    <property type="match status" value="1"/>
</dbReference>
<organism evidence="4 5">
    <name type="scientific">Nocardia jiangxiensis</name>
    <dbReference type="NCBI Taxonomy" id="282685"/>
    <lineage>
        <taxon>Bacteria</taxon>
        <taxon>Bacillati</taxon>
        <taxon>Actinomycetota</taxon>
        <taxon>Actinomycetes</taxon>
        <taxon>Mycobacteriales</taxon>
        <taxon>Nocardiaceae</taxon>
        <taxon>Nocardia</taxon>
    </lineage>
</organism>
<proteinExistence type="predicted"/>
<feature type="domain" description="Hydantoinase A/oxoprolinase" evidence="1">
    <location>
        <begin position="214"/>
        <end position="511"/>
    </location>
</feature>
<accession>A0ABW6RYN5</accession>
<dbReference type="Gene3D" id="3.30.420.40">
    <property type="match status" value="1"/>
</dbReference>
<gene>
    <name evidence="4" type="ORF">ACFYXQ_15325</name>
</gene>
<evidence type="ECO:0000259" key="1">
    <source>
        <dbReference type="Pfam" id="PF01968"/>
    </source>
</evidence>
<evidence type="ECO:0000313" key="5">
    <source>
        <dbReference type="Proteomes" id="UP001601992"/>
    </source>
</evidence>
<evidence type="ECO:0000259" key="2">
    <source>
        <dbReference type="Pfam" id="PF05378"/>
    </source>
</evidence>
<evidence type="ECO:0000313" key="4">
    <source>
        <dbReference type="EMBL" id="MFF3569143.1"/>
    </source>
</evidence>